<dbReference type="EMBL" id="JAPWTJ010002334">
    <property type="protein sequence ID" value="KAJ8966577.1"/>
    <property type="molecule type" value="Genomic_DNA"/>
</dbReference>
<evidence type="ECO:0000256" key="5">
    <source>
        <dbReference type="ARBA" id="ARBA00022989"/>
    </source>
</evidence>
<sequence>MSNVIIACFGTSSIALYQPYKIGVNDNLSVSLILSPDRQMIVEYLKSYGYWSTKSKFILKKPSTSYMLNIYYMTFAGGVWIASLVVLLTFAVVLYVLLNWEIKFLNNDRHTRFTVSDTTLLSLEAICQQGTLVDSKVFSGRILILILFTAFMFIYVAYSSNILVLLQSTIPIASIRQLVDSRIECGGFNVSFMANYYTCLNDTLSWLTNNSILFNKHIMTAVIHEGDVCDTSRSIFRFQDEMYIVVPKTSQYKKLFKTGLLLGEERGLQNRVKHRMSHKPKCYNEAGNFQSVRIYDCYSVFMLYISGVLISLTVLCFEKLIHANYPANIPT</sequence>
<evidence type="ECO:0000259" key="10">
    <source>
        <dbReference type="Pfam" id="PF00060"/>
    </source>
</evidence>
<dbReference type="Gene3D" id="1.10.287.70">
    <property type="match status" value="1"/>
</dbReference>
<comment type="caution">
    <text evidence="11">The sequence shown here is derived from an EMBL/GenBank/DDBJ whole genome shotgun (WGS) entry which is preliminary data.</text>
</comment>
<protein>
    <recommendedName>
        <fullName evidence="10">Ionotropic glutamate receptor C-terminal domain-containing protein</fullName>
    </recommendedName>
</protein>
<feature type="transmembrane region" description="Helical" evidence="9">
    <location>
        <begin position="70"/>
        <end position="98"/>
    </location>
</feature>
<keyword evidence="12" id="KW-1185">Reference proteome</keyword>
<dbReference type="InterPro" id="IPR001320">
    <property type="entry name" value="Iontro_rcpt_C"/>
</dbReference>
<keyword evidence="4 9" id="KW-0812">Transmembrane</keyword>
<evidence type="ECO:0000313" key="12">
    <source>
        <dbReference type="Proteomes" id="UP001162164"/>
    </source>
</evidence>
<keyword evidence="8" id="KW-0325">Glycoprotein</keyword>
<dbReference type="Proteomes" id="UP001162164">
    <property type="component" value="Unassembled WGS sequence"/>
</dbReference>
<proteinExistence type="inferred from homology"/>
<comment type="similarity">
    <text evidence="2">Belongs to the glutamate-gated ion channel (TC 1.A.10.1) family.</text>
</comment>
<dbReference type="InterPro" id="IPR052192">
    <property type="entry name" value="Insect_Ionotropic_Sensory_Rcpt"/>
</dbReference>
<evidence type="ECO:0000313" key="11">
    <source>
        <dbReference type="EMBL" id="KAJ8966577.1"/>
    </source>
</evidence>
<evidence type="ECO:0000256" key="1">
    <source>
        <dbReference type="ARBA" id="ARBA00004651"/>
    </source>
</evidence>
<feature type="transmembrane region" description="Helical" evidence="9">
    <location>
        <begin position="301"/>
        <end position="321"/>
    </location>
</feature>
<feature type="domain" description="Ionotropic glutamate receptor C-terminal" evidence="10">
    <location>
        <begin position="79"/>
        <end position="307"/>
    </location>
</feature>
<feature type="transmembrane region" description="Helical" evidence="9">
    <location>
        <begin position="142"/>
        <end position="166"/>
    </location>
</feature>
<evidence type="ECO:0000256" key="2">
    <source>
        <dbReference type="ARBA" id="ARBA00008685"/>
    </source>
</evidence>
<keyword evidence="6 9" id="KW-0472">Membrane</keyword>
<dbReference type="Pfam" id="PF00060">
    <property type="entry name" value="Lig_chan"/>
    <property type="match status" value="1"/>
</dbReference>
<evidence type="ECO:0000256" key="6">
    <source>
        <dbReference type="ARBA" id="ARBA00023136"/>
    </source>
</evidence>
<dbReference type="PANTHER" id="PTHR42643">
    <property type="entry name" value="IONOTROPIC RECEPTOR 20A-RELATED"/>
    <property type="match status" value="1"/>
</dbReference>
<evidence type="ECO:0000256" key="7">
    <source>
        <dbReference type="ARBA" id="ARBA00023170"/>
    </source>
</evidence>
<keyword evidence="5 9" id="KW-1133">Transmembrane helix</keyword>
<keyword evidence="3" id="KW-1003">Cell membrane</keyword>
<evidence type="ECO:0000256" key="8">
    <source>
        <dbReference type="ARBA" id="ARBA00023180"/>
    </source>
</evidence>
<evidence type="ECO:0000256" key="9">
    <source>
        <dbReference type="SAM" id="Phobius"/>
    </source>
</evidence>
<dbReference type="PANTHER" id="PTHR42643:SF30">
    <property type="entry name" value="IONOTROPIC RECEPTOR 40A-RELATED"/>
    <property type="match status" value="1"/>
</dbReference>
<evidence type="ECO:0000256" key="3">
    <source>
        <dbReference type="ARBA" id="ARBA00022475"/>
    </source>
</evidence>
<organism evidence="11 12">
    <name type="scientific">Molorchus minor</name>
    <dbReference type="NCBI Taxonomy" id="1323400"/>
    <lineage>
        <taxon>Eukaryota</taxon>
        <taxon>Metazoa</taxon>
        <taxon>Ecdysozoa</taxon>
        <taxon>Arthropoda</taxon>
        <taxon>Hexapoda</taxon>
        <taxon>Insecta</taxon>
        <taxon>Pterygota</taxon>
        <taxon>Neoptera</taxon>
        <taxon>Endopterygota</taxon>
        <taxon>Coleoptera</taxon>
        <taxon>Polyphaga</taxon>
        <taxon>Cucujiformia</taxon>
        <taxon>Chrysomeloidea</taxon>
        <taxon>Cerambycidae</taxon>
        <taxon>Lamiinae</taxon>
        <taxon>Monochamini</taxon>
        <taxon>Molorchus</taxon>
    </lineage>
</organism>
<accession>A0ABQ9IVA5</accession>
<comment type="subcellular location">
    <subcellularLocation>
        <location evidence="1">Cell membrane</location>
        <topology evidence="1">Multi-pass membrane protein</topology>
    </subcellularLocation>
</comment>
<name>A0ABQ9IVA5_9CUCU</name>
<gene>
    <name evidence="11" type="ORF">NQ317_016738</name>
</gene>
<evidence type="ECO:0000256" key="4">
    <source>
        <dbReference type="ARBA" id="ARBA00022692"/>
    </source>
</evidence>
<keyword evidence="7" id="KW-0675">Receptor</keyword>
<reference evidence="11" key="1">
    <citation type="journal article" date="2023" name="Insect Mol. Biol.">
        <title>Genome sequencing provides insights into the evolution of gene families encoding plant cell wall-degrading enzymes in longhorned beetles.</title>
        <authorList>
            <person name="Shin N.R."/>
            <person name="Okamura Y."/>
            <person name="Kirsch R."/>
            <person name="Pauchet Y."/>
        </authorList>
    </citation>
    <scope>NUCLEOTIDE SEQUENCE</scope>
    <source>
        <strain evidence="11">MMC_N1</strain>
    </source>
</reference>